<reference evidence="3 4" key="1">
    <citation type="submission" date="2014-09" db="EMBL/GenBank/DDBJ databases">
        <title>Vibrio maritimus JCM 19240. (C210) whole genome shotgun sequence.</title>
        <authorList>
            <person name="Sawabe T."/>
            <person name="Meirelles P."/>
            <person name="Nakanishi M."/>
            <person name="Sayaka M."/>
            <person name="Hattori M."/>
            <person name="Ohkuma M."/>
        </authorList>
    </citation>
    <scope>NUCLEOTIDE SEQUENCE [LARGE SCALE GENOMIC DNA]</scope>
    <source>
        <strain evidence="3 4">JCM 19240</strain>
    </source>
</reference>
<dbReference type="Pfam" id="PF00496">
    <property type="entry name" value="SBP_bac_5"/>
    <property type="match status" value="1"/>
</dbReference>
<protein>
    <submittedName>
        <fullName evidence="3">Oligopeptide ABC transporter</fullName>
    </submittedName>
</protein>
<organism evidence="3 4">
    <name type="scientific">Vibrio maritimus</name>
    <dbReference type="NCBI Taxonomy" id="990268"/>
    <lineage>
        <taxon>Bacteria</taxon>
        <taxon>Pseudomonadati</taxon>
        <taxon>Pseudomonadota</taxon>
        <taxon>Gammaproteobacteria</taxon>
        <taxon>Vibrionales</taxon>
        <taxon>Vibrionaceae</taxon>
        <taxon>Vibrio</taxon>
    </lineage>
</organism>
<accession>A0A090T0R3</accession>
<dbReference type="InterPro" id="IPR000914">
    <property type="entry name" value="SBP_5_dom"/>
</dbReference>
<dbReference type="Gene3D" id="3.40.190.10">
    <property type="entry name" value="Periplasmic binding protein-like II"/>
    <property type="match status" value="1"/>
</dbReference>
<feature type="chain" id="PRO_5001865467" evidence="1">
    <location>
        <begin position="22"/>
        <end position="329"/>
    </location>
</feature>
<dbReference type="PANTHER" id="PTHR30290">
    <property type="entry name" value="PERIPLASMIC BINDING COMPONENT OF ABC TRANSPORTER"/>
    <property type="match status" value="1"/>
</dbReference>
<feature type="domain" description="Solute-binding protein family 5" evidence="2">
    <location>
        <begin position="93"/>
        <end position="320"/>
    </location>
</feature>
<keyword evidence="4" id="KW-1185">Reference proteome</keyword>
<dbReference type="Proteomes" id="UP000029224">
    <property type="component" value="Unassembled WGS sequence"/>
</dbReference>
<dbReference type="SUPFAM" id="SSF53850">
    <property type="entry name" value="Periplasmic binding protein-like II"/>
    <property type="match status" value="1"/>
</dbReference>
<evidence type="ECO:0000259" key="2">
    <source>
        <dbReference type="Pfam" id="PF00496"/>
    </source>
</evidence>
<name>A0A090T0R3_9VIBR</name>
<evidence type="ECO:0000313" key="3">
    <source>
        <dbReference type="EMBL" id="GAL33496.1"/>
    </source>
</evidence>
<dbReference type="InterPro" id="IPR039424">
    <property type="entry name" value="SBP_5"/>
</dbReference>
<dbReference type="AlphaFoldDB" id="A0A090T0R3"/>
<sequence>MHKNTLLIAAVLAAIPFGSSASELPSGLTWISNMDEPLFASEEAKFGGTLRTHMSSFPQTLRSVGPDSNSGLRHYFMDGTPKLAARHPNTGNWIPQLAEAWAYGDDNQTVYFKLNPKAKWSDGENVDADDYLFMLTYNRSKDIVAPWYNDFFTNKIEDVSKIDDYTIAIKSATKMSQEELMIQINLPSNGLQPRPEHFFANPKKDENGDGIEDNFVRKFNFKAEPTTWAYYMSNVKKGKSVTFKHVGEDWWGYSNRYYKNRYNVEKVRLTVIRDSDIARKHFEKGDLDVFGLVLPSLWHEKADSKPYRQGYIQKFWGYNQTAQALVVFG</sequence>
<comment type="caution">
    <text evidence="3">The sequence shown here is derived from an EMBL/GenBank/DDBJ whole genome shotgun (WGS) entry which is preliminary data.</text>
</comment>
<dbReference type="GO" id="GO:1904680">
    <property type="term" value="F:peptide transmembrane transporter activity"/>
    <property type="evidence" value="ECO:0007669"/>
    <property type="project" value="TreeGrafter"/>
</dbReference>
<keyword evidence="1" id="KW-0732">Signal</keyword>
<dbReference type="GO" id="GO:0015833">
    <property type="term" value="P:peptide transport"/>
    <property type="evidence" value="ECO:0007669"/>
    <property type="project" value="TreeGrafter"/>
</dbReference>
<evidence type="ECO:0000313" key="4">
    <source>
        <dbReference type="Proteomes" id="UP000029224"/>
    </source>
</evidence>
<feature type="signal peptide" evidence="1">
    <location>
        <begin position="1"/>
        <end position="21"/>
    </location>
</feature>
<gene>
    <name evidence="3" type="ORF">JCM19240_2192</name>
</gene>
<reference evidence="3 4" key="2">
    <citation type="submission" date="2014-09" db="EMBL/GenBank/DDBJ databases">
        <authorList>
            <consortium name="NBRP consortium"/>
            <person name="Sawabe T."/>
            <person name="Meirelles P."/>
            <person name="Nakanishi M."/>
            <person name="Sayaka M."/>
            <person name="Hattori M."/>
            <person name="Ohkuma M."/>
        </authorList>
    </citation>
    <scope>NUCLEOTIDE SEQUENCE [LARGE SCALE GENOMIC DNA]</scope>
    <source>
        <strain evidence="3 4">JCM 19240</strain>
    </source>
</reference>
<dbReference type="EMBL" id="BBMT01000003">
    <property type="protein sequence ID" value="GAL33496.1"/>
    <property type="molecule type" value="Genomic_DNA"/>
</dbReference>
<proteinExistence type="predicted"/>
<evidence type="ECO:0000256" key="1">
    <source>
        <dbReference type="SAM" id="SignalP"/>
    </source>
</evidence>